<evidence type="ECO:0000256" key="1">
    <source>
        <dbReference type="SAM" id="MobiDB-lite"/>
    </source>
</evidence>
<feature type="transmembrane region" description="Helical" evidence="2">
    <location>
        <begin position="38"/>
        <end position="60"/>
    </location>
</feature>
<sequence length="269" mass="28844">MAVRRSLAAVVAAAIATAAGDAGHDIAHPLAIDDNLTLILAIVLGVLGLCLIAGLVLLCYKRRRRNPRQCPSNETYFKTTGLTSEDGYSYARAPYNMDTYPIQLSEYNQPSTATPEMGQDMYYASSNASPIVPGNYSRKIGQRPRPASFAGSGVSEDSSIVSERDSEAEWTTKLIKLHHQSTSSASSSSAASSPSSQAGIILIHDRPSDIRYGDSLFSQPSLGHTFARGSNAFRVSSFSYDLSPSILDTNGSTVIMETSSQASRESYDI</sequence>
<dbReference type="Proteomes" id="UP000243579">
    <property type="component" value="Unassembled WGS sequence"/>
</dbReference>
<feature type="region of interest" description="Disordered" evidence="1">
    <location>
        <begin position="142"/>
        <end position="165"/>
    </location>
</feature>
<dbReference type="OrthoDB" id="78991at2759"/>
<keyword evidence="2" id="KW-0472">Membrane</keyword>
<reference evidence="3 4" key="1">
    <citation type="journal article" date="2014" name="Genome Biol. Evol.">
        <title>The secreted proteins of Achlya hypogyna and Thraustotheca clavata identify the ancestral oomycete secretome and reveal gene acquisitions by horizontal gene transfer.</title>
        <authorList>
            <person name="Misner I."/>
            <person name="Blouin N."/>
            <person name="Leonard G."/>
            <person name="Richards T.A."/>
            <person name="Lane C.E."/>
        </authorList>
    </citation>
    <scope>NUCLEOTIDE SEQUENCE [LARGE SCALE GENOMIC DNA]</scope>
    <source>
        <strain evidence="3 4">ATCC 48635</strain>
    </source>
</reference>
<comment type="caution">
    <text evidence="3">The sequence shown here is derived from an EMBL/GenBank/DDBJ whole genome shotgun (WGS) entry which is preliminary data.</text>
</comment>
<gene>
    <name evidence="3" type="ORF">ACHHYP_04193</name>
</gene>
<accession>A0A1V9Z283</accession>
<protein>
    <submittedName>
        <fullName evidence="3">Uncharacterized protein</fullName>
    </submittedName>
</protein>
<keyword evidence="4" id="KW-1185">Reference proteome</keyword>
<keyword evidence="2" id="KW-1133">Transmembrane helix</keyword>
<name>A0A1V9Z283_ACHHY</name>
<dbReference type="AlphaFoldDB" id="A0A1V9Z283"/>
<keyword evidence="2" id="KW-0812">Transmembrane</keyword>
<dbReference type="CDD" id="cd12087">
    <property type="entry name" value="TM_EGFR-like"/>
    <property type="match status" value="1"/>
</dbReference>
<proteinExistence type="predicted"/>
<evidence type="ECO:0000313" key="3">
    <source>
        <dbReference type="EMBL" id="OQR91940.1"/>
    </source>
</evidence>
<dbReference type="EMBL" id="JNBR01000490">
    <property type="protein sequence ID" value="OQR91940.1"/>
    <property type="molecule type" value="Genomic_DNA"/>
</dbReference>
<evidence type="ECO:0000256" key="2">
    <source>
        <dbReference type="SAM" id="Phobius"/>
    </source>
</evidence>
<evidence type="ECO:0000313" key="4">
    <source>
        <dbReference type="Proteomes" id="UP000243579"/>
    </source>
</evidence>
<organism evidence="3 4">
    <name type="scientific">Achlya hypogyna</name>
    <name type="common">Oomycete</name>
    <name type="synonym">Protoachlya hypogyna</name>
    <dbReference type="NCBI Taxonomy" id="1202772"/>
    <lineage>
        <taxon>Eukaryota</taxon>
        <taxon>Sar</taxon>
        <taxon>Stramenopiles</taxon>
        <taxon>Oomycota</taxon>
        <taxon>Saprolegniomycetes</taxon>
        <taxon>Saprolegniales</taxon>
        <taxon>Achlyaceae</taxon>
        <taxon>Achlya</taxon>
    </lineage>
</organism>